<comment type="caution">
    <text evidence="2">The sequence shown here is derived from an EMBL/GenBank/DDBJ whole genome shotgun (WGS) entry which is preliminary data.</text>
</comment>
<reference evidence="2" key="1">
    <citation type="submission" date="2021-02" db="EMBL/GenBank/DDBJ databases">
        <authorList>
            <person name="Palmer J.M."/>
        </authorList>
    </citation>
    <scope>NUCLEOTIDE SEQUENCE</scope>
    <source>
        <strain evidence="2">SCRP23</strain>
    </source>
</reference>
<evidence type="ECO:0000313" key="3">
    <source>
        <dbReference type="Proteomes" id="UP000693981"/>
    </source>
</evidence>
<protein>
    <recommendedName>
        <fullName evidence="4">RxLR effector protein</fullName>
    </recommendedName>
</protein>
<evidence type="ECO:0008006" key="4">
    <source>
        <dbReference type="Google" id="ProtNLM"/>
    </source>
</evidence>
<keyword evidence="3" id="KW-1185">Reference proteome</keyword>
<dbReference type="EMBL" id="JAGDFL010000428">
    <property type="protein sequence ID" value="KAG7388812.1"/>
    <property type="molecule type" value="Genomic_DNA"/>
</dbReference>
<gene>
    <name evidence="2" type="ORF">PHYBOEH_007693</name>
</gene>
<accession>A0A8T1W4F4</accession>
<proteinExistence type="predicted"/>
<feature type="chain" id="PRO_5035885285" description="RxLR effector protein" evidence="1">
    <location>
        <begin position="21"/>
        <end position="117"/>
    </location>
</feature>
<feature type="signal peptide" evidence="1">
    <location>
        <begin position="1"/>
        <end position="20"/>
    </location>
</feature>
<evidence type="ECO:0000256" key="1">
    <source>
        <dbReference type="SAM" id="SignalP"/>
    </source>
</evidence>
<sequence length="117" mass="12780">MRLLCHALLLIAIIINVAFAVNALDKTEPSGLTSSELDQITNLLALDEDGDAHERFQSNGAKTDDAVADEDRAFKVPKLLKEYIGKLRAGPPIDMDTMKAKVAKVVEIYKTLRGAKT</sequence>
<dbReference type="AlphaFoldDB" id="A0A8T1W4F4"/>
<organism evidence="2 3">
    <name type="scientific">Phytophthora boehmeriae</name>
    <dbReference type="NCBI Taxonomy" id="109152"/>
    <lineage>
        <taxon>Eukaryota</taxon>
        <taxon>Sar</taxon>
        <taxon>Stramenopiles</taxon>
        <taxon>Oomycota</taxon>
        <taxon>Peronosporomycetes</taxon>
        <taxon>Peronosporales</taxon>
        <taxon>Peronosporaceae</taxon>
        <taxon>Phytophthora</taxon>
    </lineage>
</organism>
<name>A0A8T1W4F4_9STRA</name>
<keyword evidence="1" id="KW-0732">Signal</keyword>
<evidence type="ECO:0000313" key="2">
    <source>
        <dbReference type="EMBL" id="KAG7388812.1"/>
    </source>
</evidence>
<dbReference type="Proteomes" id="UP000693981">
    <property type="component" value="Unassembled WGS sequence"/>
</dbReference>